<sequence length="329" mass="38290">MDYDISVIVPVYNSEAHLKHCFSQFKNQILDEVRLEIIFVDDGSQDDSLSMLNVFAKENQNVNVIHQSNQKQAAARNTGLRAARGTFVAFVDSDDSFSNKYFKRLFEKSCDADWVISGIERIFKAGTDKIDTACFKDLKSSDKILSAYASSNTEMDAGVWSKLYRRKFLFKHEIFFENGNFFEDSFFNLKVIVHIDPQRIRYIQQTYYKLVKQTGSTTTQFNANIDKLAGNYVNLCKGYLLNSDLSEDTVDTVIDNLIARTLIHVIHHHIKYDENIKKYPIKKIIKRFVSSNYIFTNKLPNSYRIALLMLRFFPSFYCYLYRSKKVGRK</sequence>
<gene>
    <name evidence="4" type="ORF">RA086_04815</name>
</gene>
<dbReference type="RefSeq" id="WP_308702747.1">
    <property type="nucleotide sequence ID" value="NZ_JAVCWF010000001.1"/>
</dbReference>
<dbReference type="SUPFAM" id="SSF53448">
    <property type="entry name" value="Nucleotide-diphospho-sugar transferases"/>
    <property type="match status" value="1"/>
</dbReference>
<evidence type="ECO:0000313" key="5">
    <source>
        <dbReference type="Proteomes" id="UP001227831"/>
    </source>
</evidence>
<name>A0ABU1A7N2_9LACO</name>
<evidence type="ECO:0000256" key="2">
    <source>
        <dbReference type="ARBA" id="ARBA00022679"/>
    </source>
</evidence>
<dbReference type="EMBL" id="JAVCWF010000001">
    <property type="protein sequence ID" value="MDQ7936964.1"/>
    <property type="molecule type" value="Genomic_DNA"/>
</dbReference>
<protein>
    <submittedName>
        <fullName evidence="4">Glycosyltransferase</fullName>
        <ecNumber evidence="4">2.4.-.-</ecNumber>
    </submittedName>
</protein>
<proteinExistence type="predicted"/>
<dbReference type="CDD" id="cd00761">
    <property type="entry name" value="Glyco_tranf_GTA_type"/>
    <property type="match status" value="1"/>
</dbReference>
<evidence type="ECO:0000259" key="3">
    <source>
        <dbReference type="Pfam" id="PF00535"/>
    </source>
</evidence>
<evidence type="ECO:0000256" key="1">
    <source>
        <dbReference type="ARBA" id="ARBA00022676"/>
    </source>
</evidence>
<dbReference type="PANTHER" id="PTHR22916:SF51">
    <property type="entry name" value="GLYCOSYLTRANSFERASE EPSH-RELATED"/>
    <property type="match status" value="1"/>
</dbReference>
<dbReference type="Gene3D" id="3.90.550.10">
    <property type="entry name" value="Spore Coat Polysaccharide Biosynthesis Protein SpsA, Chain A"/>
    <property type="match status" value="1"/>
</dbReference>
<reference evidence="4 5" key="1">
    <citation type="journal article" date="2023" name="Int. J. Syst. Evol. Microbiol.">
        <title>Lactiplantibacillus brownii sp. nov., a novel psychrotolerant species isolated from sauerkraut.</title>
        <authorList>
            <person name="Heng Y.C."/>
            <person name="Silvaraju S."/>
            <person name="Lee J.K.Y."/>
            <person name="Kittelmann S."/>
        </authorList>
    </citation>
    <scope>NUCLEOTIDE SEQUENCE [LARGE SCALE GENOMIC DNA]</scope>
    <source>
        <strain evidence="4 5">WILCCON 0030</strain>
    </source>
</reference>
<organism evidence="4 5">
    <name type="scientific">Lactiplantibacillus brownii</name>
    <dbReference type="NCBI Taxonomy" id="3069269"/>
    <lineage>
        <taxon>Bacteria</taxon>
        <taxon>Bacillati</taxon>
        <taxon>Bacillota</taxon>
        <taxon>Bacilli</taxon>
        <taxon>Lactobacillales</taxon>
        <taxon>Lactobacillaceae</taxon>
        <taxon>Lactiplantibacillus</taxon>
    </lineage>
</organism>
<dbReference type="EC" id="2.4.-.-" evidence="4"/>
<dbReference type="GO" id="GO:0016757">
    <property type="term" value="F:glycosyltransferase activity"/>
    <property type="evidence" value="ECO:0007669"/>
    <property type="project" value="UniProtKB-KW"/>
</dbReference>
<accession>A0ABU1A7N2</accession>
<dbReference type="Pfam" id="PF00535">
    <property type="entry name" value="Glycos_transf_2"/>
    <property type="match status" value="1"/>
</dbReference>
<dbReference type="InterPro" id="IPR001173">
    <property type="entry name" value="Glyco_trans_2-like"/>
</dbReference>
<dbReference type="Proteomes" id="UP001227831">
    <property type="component" value="Unassembled WGS sequence"/>
</dbReference>
<keyword evidence="1 4" id="KW-0328">Glycosyltransferase</keyword>
<dbReference type="InterPro" id="IPR029044">
    <property type="entry name" value="Nucleotide-diphossugar_trans"/>
</dbReference>
<comment type="caution">
    <text evidence="4">The sequence shown here is derived from an EMBL/GenBank/DDBJ whole genome shotgun (WGS) entry which is preliminary data.</text>
</comment>
<keyword evidence="2 4" id="KW-0808">Transferase</keyword>
<evidence type="ECO:0000313" key="4">
    <source>
        <dbReference type="EMBL" id="MDQ7936964.1"/>
    </source>
</evidence>
<feature type="domain" description="Glycosyltransferase 2-like" evidence="3">
    <location>
        <begin position="6"/>
        <end position="132"/>
    </location>
</feature>
<dbReference type="PANTHER" id="PTHR22916">
    <property type="entry name" value="GLYCOSYLTRANSFERASE"/>
    <property type="match status" value="1"/>
</dbReference>
<keyword evidence="5" id="KW-1185">Reference proteome</keyword>